<evidence type="ECO:0000313" key="2">
    <source>
        <dbReference type="EMBL" id="KQK26832.1"/>
    </source>
</evidence>
<gene>
    <name evidence="2" type="ORF">AR438_01030</name>
</gene>
<evidence type="ECO:0000313" key="3">
    <source>
        <dbReference type="Proteomes" id="UP000051682"/>
    </source>
</evidence>
<feature type="transmembrane region" description="Helical" evidence="1">
    <location>
        <begin position="12"/>
        <end position="32"/>
    </location>
</feature>
<evidence type="ECO:0000256" key="1">
    <source>
        <dbReference type="SAM" id="Phobius"/>
    </source>
</evidence>
<dbReference type="EMBL" id="LLYZ01000002">
    <property type="protein sequence ID" value="KQK26832.1"/>
    <property type="molecule type" value="Genomic_DNA"/>
</dbReference>
<reference evidence="2 3" key="1">
    <citation type="submission" date="2015-10" db="EMBL/GenBank/DDBJ databases">
        <title>Chryseobacterium aquaticum genome.</title>
        <authorList>
            <person name="Newman J.D."/>
            <person name="Ferguson M.B."/>
            <person name="Miller J.R."/>
        </authorList>
    </citation>
    <scope>NUCLEOTIDE SEQUENCE [LARGE SCALE GENOMIC DNA]</scope>
    <source>
        <strain evidence="2 3">KCTC 12483</strain>
    </source>
</reference>
<keyword evidence="1" id="KW-1133">Transmembrane helix</keyword>
<keyword evidence="1" id="KW-0472">Membrane</keyword>
<organism evidence="2 3">
    <name type="scientific">Chryseobacterium aquaticum</name>
    <dbReference type="NCBI Taxonomy" id="452084"/>
    <lineage>
        <taxon>Bacteria</taxon>
        <taxon>Pseudomonadati</taxon>
        <taxon>Bacteroidota</taxon>
        <taxon>Flavobacteriia</taxon>
        <taxon>Flavobacteriales</taxon>
        <taxon>Weeksellaceae</taxon>
        <taxon>Chryseobacterium group</taxon>
        <taxon>Chryseobacterium</taxon>
    </lineage>
</organism>
<sequence length="408" mass="44147">MSKYNKISLKQLLKIVCAIAFLIPFFCFSQNVGIKTQSPSQTLDINGSLRIRSINTAGTSTVKDSVMVFENDGVVKYASSSQIIQQIPQGFFPMVTNSKLTGTGTSSNPLGIPSLSASINQALGWDNTSGWIPVHQISSSNWLSVGNSNTLSTNFLGATNDISFNIRSNNTTMLQFGRRQTLGLFDSSNTGLYPYNQPNDAVAYIRGTNGNSSLQFESSMSQIYKPVFFTDSNGNFGFRGSAAGNDWFEATSSGNNNDGSLQFTIGDDGNEPIVFRKYNNSTNSYVEMMRMKGLGLDNRVTVGINVNGNQPNSTFEVKGSVSRSISTITASTTLTETQYTVLLNNSNTITVTLPSASGSRGRIYVLKKLTSSTVNISSYLNRLSSSSTVLPNGVTQLQSDGTNWQQIN</sequence>
<dbReference type="OrthoDB" id="1238878at2"/>
<dbReference type="RefSeq" id="WP_056010851.1">
    <property type="nucleotide sequence ID" value="NZ_LLYZ01000002.1"/>
</dbReference>
<dbReference type="STRING" id="452084.AR438_01030"/>
<protein>
    <submittedName>
        <fullName evidence="2">Uncharacterized protein</fullName>
    </submittedName>
</protein>
<comment type="caution">
    <text evidence="2">The sequence shown here is derived from an EMBL/GenBank/DDBJ whole genome shotgun (WGS) entry which is preliminary data.</text>
</comment>
<keyword evidence="1" id="KW-0812">Transmembrane</keyword>
<keyword evidence="3" id="KW-1185">Reference proteome</keyword>
<accession>A0A0Q3HVG1</accession>
<dbReference type="Proteomes" id="UP000051682">
    <property type="component" value="Unassembled WGS sequence"/>
</dbReference>
<dbReference type="AlphaFoldDB" id="A0A0Q3HVG1"/>
<proteinExistence type="predicted"/>
<name>A0A0Q3HVG1_9FLAO</name>